<dbReference type="EMBL" id="JACETU010000009">
    <property type="protein sequence ID" value="KAF7421313.1"/>
    <property type="molecule type" value="Genomic_DNA"/>
</dbReference>
<name>A0A8H6ZMJ1_PLEOS</name>
<dbReference type="RefSeq" id="XP_036627171.1">
    <property type="nucleotide sequence ID" value="XM_036781316.1"/>
</dbReference>
<reference evidence="1" key="1">
    <citation type="submission" date="2019-07" db="EMBL/GenBank/DDBJ databases">
        <authorList>
            <person name="Palmer J.M."/>
        </authorList>
    </citation>
    <scope>NUCLEOTIDE SEQUENCE</scope>
    <source>
        <strain evidence="1">PC9</strain>
    </source>
</reference>
<accession>A0A8H6ZMJ1</accession>
<dbReference type="Proteomes" id="UP000623687">
    <property type="component" value="Unassembled WGS sequence"/>
</dbReference>
<keyword evidence="2" id="KW-1185">Reference proteome</keyword>
<gene>
    <name evidence="1" type="ORF">PC9H_011835</name>
</gene>
<evidence type="ECO:0000313" key="1">
    <source>
        <dbReference type="EMBL" id="KAF7421313.1"/>
    </source>
</evidence>
<evidence type="ECO:0000313" key="2">
    <source>
        <dbReference type="Proteomes" id="UP000623687"/>
    </source>
</evidence>
<sequence>MPSRASLVIMSAQVTQVCPAPVHTDGKSFRTRTGLPSMYQPRATMKATSTSTDECYAKLIEAEEIEEGVNTVTKR</sequence>
<proteinExistence type="predicted"/>
<protein>
    <submittedName>
        <fullName evidence="1">Uncharacterized protein</fullName>
    </submittedName>
</protein>
<organism evidence="1 2">
    <name type="scientific">Pleurotus ostreatus</name>
    <name type="common">Oyster mushroom</name>
    <name type="synonym">White-rot fungus</name>
    <dbReference type="NCBI Taxonomy" id="5322"/>
    <lineage>
        <taxon>Eukaryota</taxon>
        <taxon>Fungi</taxon>
        <taxon>Dikarya</taxon>
        <taxon>Basidiomycota</taxon>
        <taxon>Agaricomycotina</taxon>
        <taxon>Agaricomycetes</taxon>
        <taxon>Agaricomycetidae</taxon>
        <taxon>Agaricales</taxon>
        <taxon>Pleurotineae</taxon>
        <taxon>Pleurotaceae</taxon>
        <taxon>Pleurotus</taxon>
    </lineage>
</organism>
<dbReference type="AlphaFoldDB" id="A0A8H6ZMJ1"/>
<dbReference type="VEuPathDB" id="FungiDB:PC9H_011835"/>
<dbReference type="GeneID" id="59381653"/>
<comment type="caution">
    <text evidence="1">The sequence shown here is derived from an EMBL/GenBank/DDBJ whole genome shotgun (WGS) entry which is preliminary data.</text>
</comment>